<name>A0A7C8BPB6_9MICO</name>
<organism evidence="3 4">
    <name type="scientific">Pseudoclavibacter caeni</name>
    <dbReference type="NCBI Taxonomy" id="908846"/>
    <lineage>
        <taxon>Bacteria</taxon>
        <taxon>Bacillati</taxon>
        <taxon>Actinomycetota</taxon>
        <taxon>Actinomycetes</taxon>
        <taxon>Micrococcales</taxon>
        <taxon>Microbacteriaceae</taxon>
        <taxon>Pseudoclavibacter</taxon>
    </lineage>
</organism>
<dbReference type="PANTHER" id="PTHR13847:SF289">
    <property type="entry name" value="GLYCINE OXIDASE"/>
    <property type="match status" value="1"/>
</dbReference>
<dbReference type="GO" id="GO:0005737">
    <property type="term" value="C:cytoplasm"/>
    <property type="evidence" value="ECO:0007669"/>
    <property type="project" value="TreeGrafter"/>
</dbReference>
<dbReference type="Proteomes" id="UP000481339">
    <property type="component" value="Unassembled WGS sequence"/>
</dbReference>
<dbReference type="PRINTS" id="PR00335">
    <property type="entry name" value="KUPTAKETRKA"/>
</dbReference>
<sequence length="425" mass="45315">MRVIIIGAGVVGLSTAYRLMKDGHDVTVLESGAYGEGPSHGNDAMVTNILSFPVPAPGTISQAARSFARPDAPISIACNPDLGYPEFLLRMAAATREHAFVRGTIAQDVLSRITFDGFDEFVADGLSFEMHRKGLLHVFESAAEYDAAMRLFEGFPRIRERVEPVVGHAALAEIDPGIDPAFTHGYFAPEDRQVEPVSLMDALVGALREHGVEVLEHTPVEGFVRNADGTVRAALTRSGAFDADVVVIAAGVGSRRLARELGFALPLFGGGGYSLDIACPDDVQPRTSVITGRTHIAISPLDRGLRVATGMIIGQRAPGVSQRRLERMVGHLHELYPTLRHVSAELDLGWSGLRPMSADGVPVIGALPGADNAILATGHAMLGLTYAPATATLVGRIVAGERLESDALLLSPERFVRRLSLGGRR</sequence>
<dbReference type="PANTHER" id="PTHR13847">
    <property type="entry name" value="SARCOSINE DEHYDROGENASE-RELATED"/>
    <property type="match status" value="1"/>
</dbReference>
<dbReference type="GO" id="GO:0005886">
    <property type="term" value="C:plasma membrane"/>
    <property type="evidence" value="ECO:0007669"/>
    <property type="project" value="InterPro"/>
</dbReference>
<keyword evidence="4" id="KW-1185">Reference proteome</keyword>
<dbReference type="RefSeq" id="WP_158035527.1">
    <property type="nucleotide sequence ID" value="NZ_BAAAZV010000018.1"/>
</dbReference>
<dbReference type="GO" id="GO:0015079">
    <property type="term" value="F:potassium ion transmembrane transporter activity"/>
    <property type="evidence" value="ECO:0007669"/>
    <property type="project" value="InterPro"/>
</dbReference>
<evidence type="ECO:0000256" key="1">
    <source>
        <dbReference type="ARBA" id="ARBA00023002"/>
    </source>
</evidence>
<dbReference type="InterPro" id="IPR036188">
    <property type="entry name" value="FAD/NAD-bd_sf"/>
</dbReference>
<dbReference type="InterPro" id="IPR006076">
    <property type="entry name" value="FAD-dep_OxRdtase"/>
</dbReference>
<dbReference type="Pfam" id="PF01266">
    <property type="entry name" value="DAO"/>
    <property type="match status" value="1"/>
</dbReference>
<evidence type="ECO:0000313" key="4">
    <source>
        <dbReference type="Proteomes" id="UP000481339"/>
    </source>
</evidence>
<dbReference type="GO" id="GO:0016491">
    <property type="term" value="F:oxidoreductase activity"/>
    <property type="evidence" value="ECO:0007669"/>
    <property type="project" value="UniProtKB-KW"/>
</dbReference>
<gene>
    <name evidence="3" type="ORF">F8O02_01830</name>
</gene>
<protein>
    <submittedName>
        <fullName evidence="3">FAD-dependent oxidoreductase</fullName>
    </submittedName>
</protein>
<evidence type="ECO:0000259" key="2">
    <source>
        <dbReference type="Pfam" id="PF01266"/>
    </source>
</evidence>
<reference evidence="3 4" key="1">
    <citation type="submission" date="2019-09" db="EMBL/GenBank/DDBJ databases">
        <title>Phylogeny of genus Pseudoclavibacter and closely related genus.</title>
        <authorList>
            <person name="Li Y."/>
        </authorList>
    </citation>
    <scope>NUCLEOTIDE SEQUENCE [LARGE SCALE GENOMIC DNA]</scope>
    <source>
        <strain evidence="3 4">JCM 16921</strain>
    </source>
</reference>
<proteinExistence type="predicted"/>
<accession>A0A7C8BPB6</accession>
<keyword evidence="1" id="KW-0560">Oxidoreductase</keyword>
<evidence type="ECO:0000313" key="3">
    <source>
        <dbReference type="EMBL" id="KAB1633690.1"/>
    </source>
</evidence>
<dbReference type="OrthoDB" id="9806257at2"/>
<dbReference type="Gene3D" id="3.30.9.10">
    <property type="entry name" value="D-Amino Acid Oxidase, subunit A, domain 2"/>
    <property type="match status" value="1"/>
</dbReference>
<feature type="domain" description="FAD dependent oxidoreductase" evidence="2">
    <location>
        <begin position="2"/>
        <end position="394"/>
    </location>
</feature>
<dbReference type="InterPro" id="IPR006036">
    <property type="entry name" value="K_uptake_TrkA"/>
</dbReference>
<dbReference type="SUPFAM" id="SSF54373">
    <property type="entry name" value="FAD-linked reductases, C-terminal domain"/>
    <property type="match status" value="1"/>
</dbReference>
<dbReference type="Gene3D" id="3.50.50.60">
    <property type="entry name" value="FAD/NAD(P)-binding domain"/>
    <property type="match status" value="2"/>
</dbReference>
<dbReference type="SUPFAM" id="SSF51905">
    <property type="entry name" value="FAD/NAD(P)-binding domain"/>
    <property type="match status" value="1"/>
</dbReference>
<dbReference type="EMBL" id="WBKA01000001">
    <property type="protein sequence ID" value="KAB1633690.1"/>
    <property type="molecule type" value="Genomic_DNA"/>
</dbReference>
<dbReference type="AlphaFoldDB" id="A0A7C8BPB6"/>
<comment type="caution">
    <text evidence="3">The sequence shown here is derived from an EMBL/GenBank/DDBJ whole genome shotgun (WGS) entry which is preliminary data.</text>
</comment>